<feature type="region of interest" description="Disordered" evidence="1">
    <location>
        <begin position="33"/>
        <end position="70"/>
    </location>
</feature>
<proteinExistence type="predicted"/>
<name>A0A0B7BSD1_9EUPU</name>
<protein>
    <submittedName>
        <fullName evidence="2">Uncharacterized protein</fullName>
    </submittedName>
</protein>
<evidence type="ECO:0000313" key="2">
    <source>
        <dbReference type="EMBL" id="CEK95045.1"/>
    </source>
</evidence>
<reference evidence="2" key="1">
    <citation type="submission" date="2014-12" db="EMBL/GenBank/DDBJ databases">
        <title>Insight into the proteome of Arion vulgaris.</title>
        <authorList>
            <person name="Aradska J."/>
            <person name="Bulat T."/>
            <person name="Smidak R."/>
            <person name="Sarate P."/>
            <person name="Gangsoo J."/>
            <person name="Sialana F."/>
            <person name="Bilban M."/>
            <person name="Lubec G."/>
        </authorList>
    </citation>
    <scope>NUCLEOTIDE SEQUENCE</scope>
    <source>
        <tissue evidence="2">Skin</tissue>
    </source>
</reference>
<dbReference type="EMBL" id="HACG01048180">
    <property type="protein sequence ID" value="CEK95045.1"/>
    <property type="molecule type" value="Transcribed_RNA"/>
</dbReference>
<gene>
    <name evidence="2" type="primary">ORF205092</name>
</gene>
<accession>A0A0B7BSD1</accession>
<organism evidence="2">
    <name type="scientific">Arion vulgaris</name>
    <dbReference type="NCBI Taxonomy" id="1028688"/>
    <lineage>
        <taxon>Eukaryota</taxon>
        <taxon>Metazoa</taxon>
        <taxon>Spiralia</taxon>
        <taxon>Lophotrochozoa</taxon>
        <taxon>Mollusca</taxon>
        <taxon>Gastropoda</taxon>
        <taxon>Heterobranchia</taxon>
        <taxon>Euthyneura</taxon>
        <taxon>Panpulmonata</taxon>
        <taxon>Eupulmonata</taxon>
        <taxon>Stylommatophora</taxon>
        <taxon>Helicina</taxon>
        <taxon>Arionoidea</taxon>
        <taxon>Arionidae</taxon>
        <taxon>Arion</taxon>
    </lineage>
</organism>
<evidence type="ECO:0000256" key="1">
    <source>
        <dbReference type="SAM" id="MobiDB-lite"/>
    </source>
</evidence>
<sequence>TKVWHVTKNITSKLHMRNNRRCLCKTVNQMARSDNSNRLVEENKKTAPKQTTGEKKLGKQKICSKNEMLR</sequence>
<dbReference type="AlphaFoldDB" id="A0A0B7BSD1"/>
<feature type="non-terminal residue" evidence="2">
    <location>
        <position position="1"/>
    </location>
</feature>